<dbReference type="GO" id="GO:0003841">
    <property type="term" value="F:1-acylglycerol-3-phosphate O-acyltransferase activity"/>
    <property type="evidence" value="ECO:0007669"/>
    <property type="project" value="TreeGrafter"/>
</dbReference>
<dbReference type="AlphaFoldDB" id="A0A212J7W4"/>
<comment type="pathway">
    <text evidence="1">Lipid metabolism.</text>
</comment>
<evidence type="ECO:0000256" key="2">
    <source>
        <dbReference type="ARBA" id="ARBA00022679"/>
    </source>
</evidence>
<gene>
    <name evidence="5" type="ORF">KL86DYS2_10928</name>
</gene>
<dbReference type="EMBL" id="FLUL01000001">
    <property type="protein sequence ID" value="SBV95541.1"/>
    <property type="molecule type" value="Genomic_DNA"/>
</dbReference>
<evidence type="ECO:0000256" key="1">
    <source>
        <dbReference type="ARBA" id="ARBA00005189"/>
    </source>
</evidence>
<accession>A0A212J7W4</accession>
<dbReference type="Pfam" id="PF01553">
    <property type="entry name" value="Acyltransferase"/>
    <property type="match status" value="1"/>
</dbReference>
<dbReference type="RefSeq" id="WP_296947620.1">
    <property type="nucleotide sequence ID" value="NZ_LT599021.1"/>
</dbReference>
<sequence>MKRIARLILVNVFGWKIIGDFPDFTKSVLIFAPHTSYYDGLFGKLYMMNVGVHYKFLSKKELFRFPLKYFFRAYGSIPVDGSSKYINQIVELFLDSPELHILISPEGQLAKTDRWKKGFYYMATKAKVPIVVGYMDYTKKEIGVKGIIEDIGNFNEAMLKINNMYKDVKGKYPENFALDKRLSE</sequence>
<dbReference type="InterPro" id="IPR002123">
    <property type="entry name" value="Plipid/glycerol_acylTrfase"/>
</dbReference>
<name>A0A212J7W4_9BACT</name>
<evidence type="ECO:0000313" key="5">
    <source>
        <dbReference type="EMBL" id="SBV95541.1"/>
    </source>
</evidence>
<evidence type="ECO:0000259" key="4">
    <source>
        <dbReference type="SMART" id="SM00563"/>
    </source>
</evidence>
<dbReference type="PANTHER" id="PTHR10434">
    <property type="entry name" value="1-ACYL-SN-GLYCEROL-3-PHOSPHATE ACYLTRANSFERASE"/>
    <property type="match status" value="1"/>
</dbReference>
<organism evidence="5">
    <name type="scientific">uncultured Dysgonomonas sp</name>
    <dbReference type="NCBI Taxonomy" id="206096"/>
    <lineage>
        <taxon>Bacteria</taxon>
        <taxon>Pseudomonadati</taxon>
        <taxon>Bacteroidota</taxon>
        <taxon>Bacteroidia</taxon>
        <taxon>Bacteroidales</taxon>
        <taxon>Dysgonomonadaceae</taxon>
        <taxon>Dysgonomonas</taxon>
        <taxon>environmental samples</taxon>
    </lineage>
</organism>
<proteinExistence type="predicted"/>
<dbReference type="SMART" id="SM00563">
    <property type="entry name" value="PlsC"/>
    <property type="match status" value="1"/>
</dbReference>
<reference evidence="5" key="1">
    <citation type="submission" date="2016-04" db="EMBL/GenBank/DDBJ databases">
        <authorList>
            <person name="Evans L.H."/>
            <person name="Alamgir A."/>
            <person name="Owens N."/>
            <person name="Weber N.D."/>
            <person name="Virtaneva K."/>
            <person name="Barbian K."/>
            <person name="Babar A."/>
            <person name="Rosenke K."/>
        </authorList>
    </citation>
    <scope>NUCLEOTIDE SEQUENCE</scope>
    <source>
        <strain evidence="5">86-2</strain>
    </source>
</reference>
<feature type="domain" description="Phospholipid/glycerol acyltransferase" evidence="4">
    <location>
        <begin position="28"/>
        <end position="138"/>
    </location>
</feature>
<dbReference type="GO" id="GO:0006654">
    <property type="term" value="P:phosphatidic acid biosynthetic process"/>
    <property type="evidence" value="ECO:0007669"/>
    <property type="project" value="TreeGrafter"/>
</dbReference>
<dbReference type="SUPFAM" id="SSF69593">
    <property type="entry name" value="Glycerol-3-phosphate (1)-acyltransferase"/>
    <property type="match status" value="1"/>
</dbReference>
<keyword evidence="2" id="KW-0808">Transferase</keyword>
<keyword evidence="3" id="KW-0012">Acyltransferase</keyword>
<protein>
    <recommendedName>
        <fullName evidence="4">Phospholipid/glycerol acyltransferase domain-containing protein</fullName>
    </recommendedName>
</protein>
<evidence type="ECO:0000256" key="3">
    <source>
        <dbReference type="ARBA" id="ARBA00023315"/>
    </source>
</evidence>
<dbReference type="PANTHER" id="PTHR10434:SF9">
    <property type="entry name" value="PHOSPHOLIPID_GLYCEROL ACYLTRANSFERASE DOMAIN-CONTAINING PROTEIN"/>
    <property type="match status" value="1"/>
</dbReference>